<evidence type="ECO:0008006" key="4">
    <source>
        <dbReference type="Google" id="ProtNLM"/>
    </source>
</evidence>
<protein>
    <recommendedName>
        <fullName evidence="4">DUF202 domain-containing protein</fullName>
    </recommendedName>
</protein>
<reference evidence="3" key="1">
    <citation type="journal article" date="2019" name="Int. J. Syst. Evol. Microbiol.">
        <title>The Global Catalogue of Microorganisms (GCM) 10K type strain sequencing project: providing services to taxonomists for standard genome sequencing and annotation.</title>
        <authorList>
            <consortium name="The Broad Institute Genomics Platform"/>
            <consortium name="The Broad Institute Genome Sequencing Center for Infectious Disease"/>
            <person name="Wu L."/>
            <person name="Ma J."/>
        </authorList>
    </citation>
    <scope>NUCLEOTIDE SEQUENCE [LARGE SCALE GENOMIC DNA]</scope>
    <source>
        <strain evidence="3">TBRC 7912</strain>
    </source>
</reference>
<evidence type="ECO:0000313" key="3">
    <source>
        <dbReference type="Proteomes" id="UP001595698"/>
    </source>
</evidence>
<feature type="transmembrane region" description="Helical" evidence="1">
    <location>
        <begin position="86"/>
        <end position="107"/>
    </location>
</feature>
<keyword evidence="1" id="KW-0472">Membrane</keyword>
<gene>
    <name evidence="2" type="ORF">ACFOYY_34115</name>
</gene>
<proteinExistence type="predicted"/>
<feature type="transmembrane region" description="Helical" evidence="1">
    <location>
        <begin position="23"/>
        <end position="41"/>
    </location>
</feature>
<organism evidence="2 3">
    <name type="scientific">Streptosporangium jomthongense</name>
    <dbReference type="NCBI Taxonomy" id="1193683"/>
    <lineage>
        <taxon>Bacteria</taxon>
        <taxon>Bacillati</taxon>
        <taxon>Actinomycetota</taxon>
        <taxon>Actinomycetes</taxon>
        <taxon>Streptosporangiales</taxon>
        <taxon>Streptosporangiaceae</taxon>
        <taxon>Streptosporangium</taxon>
    </lineage>
</organism>
<dbReference type="Proteomes" id="UP001595698">
    <property type="component" value="Unassembled WGS sequence"/>
</dbReference>
<evidence type="ECO:0000256" key="1">
    <source>
        <dbReference type="SAM" id="Phobius"/>
    </source>
</evidence>
<evidence type="ECO:0000313" key="2">
    <source>
        <dbReference type="EMBL" id="MFC3985207.1"/>
    </source>
</evidence>
<name>A0ABV8FD81_9ACTN</name>
<accession>A0ABV8FD81</accession>
<sequence>MTTPWLPADDAQHRARQATQNRCLAAATALVAGLVILTVGHNDALTAAGALSLAIAVLLGAYAYRNRYQAHGGSPPRHLAAPDPRFFLLIAALAVTVAILAGVGLLIQ</sequence>
<keyword evidence="3" id="KW-1185">Reference proteome</keyword>
<dbReference type="EMBL" id="JBHSBC010000043">
    <property type="protein sequence ID" value="MFC3985207.1"/>
    <property type="molecule type" value="Genomic_DNA"/>
</dbReference>
<feature type="transmembrane region" description="Helical" evidence="1">
    <location>
        <begin position="47"/>
        <end position="65"/>
    </location>
</feature>
<keyword evidence="1" id="KW-0812">Transmembrane</keyword>
<comment type="caution">
    <text evidence="2">The sequence shown here is derived from an EMBL/GenBank/DDBJ whole genome shotgun (WGS) entry which is preliminary data.</text>
</comment>
<keyword evidence="1" id="KW-1133">Transmembrane helix</keyword>